<evidence type="ECO:0000259" key="3">
    <source>
        <dbReference type="SMART" id="SM00787"/>
    </source>
</evidence>
<dbReference type="PANTHER" id="PTHR28260:SF1">
    <property type="entry name" value="SPINDLE POLE BODY COMPONENT SPC105"/>
    <property type="match status" value="1"/>
</dbReference>
<dbReference type="STRING" id="214684.Q5K7X6"/>
<dbReference type="Proteomes" id="UP000002149">
    <property type="component" value="Chromosome 13"/>
</dbReference>
<dbReference type="AlphaFoldDB" id="Q5K7X6"/>
<feature type="compositionally biased region" description="Basic and acidic residues" evidence="2">
    <location>
        <begin position="501"/>
        <end position="519"/>
    </location>
</feature>
<dbReference type="GO" id="GO:0007094">
    <property type="term" value="P:mitotic spindle assembly checkpoint signaling"/>
    <property type="evidence" value="ECO:0000318"/>
    <property type="project" value="GO_Central"/>
</dbReference>
<protein>
    <recommendedName>
        <fullName evidence="3">Spc7 kinetochore protein domain-containing protein</fullName>
    </recommendedName>
</protein>
<dbReference type="PaxDb" id="214684-Q5K7X6"/>
<dbReference type="Pfam" id="PF08317">
    <property type="entry name" value="Spc7"/>
    <property type="match status" value="1"/>
</dbReference>
<evidence type="ECO:0000313" key="4">
    <source>
        <dbReference type="EMBL" id="AAW46975.2"/>
    </source>
</evidence>
<evidence type="ECO:0000256" key="2">
    <source>
        <dbReference type="SAM" id="MobiDB-lite"/>
    </source>
</evidence>
<gene>
    <name evidence="4" type="ordered locus">CNM00940</name>
</gene>
<feature type="compositionally biased region" description="Polar residues" evidence="2">
    <location>
        <begin position="434"/>
        <end position="456"/>
    </location>
</feature>
<feature type="compositionally biased region" description="Basic and acidic residues" evidence="2">
    <location>
        <begin position="213"/>
        <end position="234"/>
    </location>
</feature>
<dbReference type="InterPro" id="IPR040850">
    <property type="entry name" value="Knl1_RWD_C"/>
</dbReference>
<dbReference type="KEGG" id="cne:CNM00940"/>
<dbReference type="InterPro" id="IPR013253">
    <property type="entry name" value="Spc7_domain"/>
</dbReference>
<dbReference type="OrthoDB" id="5592879at2759"/>
<keyword evidence="1" id="KW-0175">Coiled coil</keyword>
<sequence>MSLAARSPRSRKSLSAFDTNISANFTLPVTNKGKKRVVASMDGGALRDMDAASIRADSFNMKSNPRRDVQPRKSILKSFSAPYITHQAEDETADYSASHQYAHTVAFGPLSSNVRSDPTSRNSRQSLGGRRVSFAPNAHVRMFERQVTKNPRASFGFSFTETSTPSLKSNHSRRSSILNIGSVSKPNIFAPSIFQGEGEAQGEESMEIEDDKELSGFDTSERDEAQQEHGHDGGAEGEESMEMEEEDMDITQHIYGGIVRRSSIAPTVAAPSELDAGADTEEESDNGQEHSHLEDEEKTMDFTIAVGGLLPHEAPATATRNRNSIGYSFPNPDGPALPNLMPGQAEDHEVEYPMDETEAYGAIIGQDISFSSGSEDTMGSRNGDKTMTFTYNHHIALPTQIDGDDSMDMITSAGGIISLPPVSPRLSVPNNTRPINGTPSFARPTVSSAQKTTATKRNVFAPSPSPLKSTTPRKSGIQTAAEVAKRLSFGSVTSSGGKKRVREDSQEAEGSMKKSRIEAAAEEVFGTPHHVSPFNKPEEAEPSTLIVQSTTPPSDPPQGTVMSTRRSSLGTAMRLSLPPQRSLAPPQQEAEEQNKKNVTEPQQRMHEQPQDISLAAFLEIAGVQFMEGLPGLNRKRSSVAKEILGQSYANERDFALHEYTEAQVNSIFLNMYTWASNKLFQDIQTGDEELTAVAARCDIDSPPVIQEYLAASDEDKQLFEMTFKSFKTNTHLKAKEMWYDWMWQLLETIKPDVETVLMGMKEDKKRLTAFEEQAVVLLPQLRARKIEVESKLVEERKAVVEIESCDQAELAAYKEAIAEQSAQITNFSTEVADLKDELATLTGKLEELNAKKHEYETAIAHAKGQCDQFTRSDAIRLQEESISLQHLHMWHPTKILPERMELTYDAEILLSINCSNYIPDISSATLEYLSERMQSSKRKCSGIRGESPSRCLFEVFKGAVGDMIKHKTWDLPSFVQQTGLLWSNAQRIRAELRYIEFHHPLFITYNSSTFLMSVSASIMIPQAKSKVLVWFDVDKSVVHGFPGSLGGVVVSVKSVYGQADVNLLEQTARQTIEMSRPEACLGTFLQVCVEVGARYSS</sequence>
<accession>Q5K7X6</accession>
<feature type="region of interest" description="Disordered" evidence="2">
    <location>
        <begin position="275"/>
        <end position="297"/>
    </location>
</feature>
<feature type="domain" description="Spc7 kinetochore protein" evidence="3">
    <location>
        <begin position="599"/>
        <end position="913"/>
    </location>
</feature>
<dbReference type="InParanoid" id="Q5K7X6"/>
<keyword evidence="5" id="KW-1185">Reference proteome</keyword>
<feature type="region of interest" description="Disordered" evidence="2">
    <location>
        <begin position="491"/>
        <end position="608"/>
    </location>
</feature>
<feature type="compositionally biased region" description="Basic and acidic residues" evidence="2">
    <location>
        <begin position="592"/>
        <end position="608"/>
    </location>
</feature>
<feature type="compositionally biased region" description="Acidic residues" evidence="2">
    <location>
        <begin position="200"/>
        <end position="212"/>
    </location>
</feature>
<dbReference type="VEuPathDB" id="FungiDB:CNM00940"/>
<organism evidence="4 5">
    <name type="scientific">Cryptococcus deneoformans (strain JEC21 / ATCC MYA-565)</name>
    <name type="common">Cryptococcus neoformans var. neoformans serotype D</name>
    <dbReference type="NCBI Taxonomy" id="214684"/>
    <lineage>
        <taxon>Eukaryota</taxon>
        <taxon>Fungi</taxon>
        <taxon>Dikarya</taxon>
        <taxon>Basidiomycota</taxon>
        <taxon>Agaricomycotina</taxon>
        <taxon>Tremellomycetes</taxon>
        <taxon>Tremellales</taxon>
        <taxon>Cryptococcaceae</taxon>
        <taxon>Cryptococcus</taxon>
        <taxon>Cryptococcus neoformans species complex</taxon>
    </lineage>
</organism>
<dbReference type="GO" id="GO:1990758">
    <property type="term" value="P:mitotic sister chromatid biorientation"/>
    <property type="evidence" value="ECO:0000318"/>
    <property type="project" value="GO_Central"/>
</dbReference>
<evidence type="ECO:0000256" key="1">
    <source>
        <dbReference type="SAM" id="Coils"/>
    </source>
</evidence>
<feature type="compositionally biased region" description="Polar residues" evidence="2">
    <location>
        <begin position="110"/>
        <end position="126"/>
    </location>
</feature>
<dbReference type="Pfam" id="PF18210">
    <property type="entry name" value="Knl1_RWD_C"/>
    <property type="match status" value="1"/>
</dbReference>
<evidence type="ECO:0000313" key="5">
    <source>
        <dbReference type="Proteomes" id="UP000002149"/>
    </source>
</evidence>
<reference evidence="4 5" key="1">
    <citation type="journal article" date="2005" name="Science">
        <title>The genome of the basidiomycetous yeast and human pathogen Cryptococcus neoformans.</title>
        <authorList>
            <person name="Loftus B.J."/>
            <person name="Fung E."/>
            <person name="Roncaglia P."/>
            <person name="Rowley D."/>
            <person name="Amedeo P."/>
            <person name="Bruno D."/>
            <person name="Vamathevan J."/>
            <person name="Miranda M."/>
            <person name="Anderson I.J."/>
            <person name="Fraser J.A."/>
            <person name="Allen J.E."/>
            <person name="Bosdet I.E."/>
            <person name="Brent M.R."/>
            <person name="Chiu R."/>
            <person name="Doering T.L."/>
            <person name="Donlin M.J."/>
            <person name="D'Souza C.A."/>
            <person name="Fox D.S."/>
            <person name="Grinberg V."/>
            <person name="Fu J."/>
            <person name="Fukushima M."/>
            <person name="Haas B.J."/>
            <person name="Huang J.C."/>
            <person name="Janbon G."/>
            <person name="Jones S.J."/>
            <person name="Koo H.L."/>
            <person name="Krzywinski M.I."/>
            <person name="Kwon-Chung J.K."/>
            <person name="Lengeler K.B."/>
            <person name="Maiti R."/>
            <person name="Marra M.A."/>
            <person name="Marra R.E."/>
            <person name="Mathewson C.A."/>
            <person name="Mitchell T.G."/>
            <person name="Pertea M."/>
            <person name="Riggs F.R."/>
            <person name="Salzberg S.L."/>
            <person name="Schein J.E."/>
            <person name="Shvartsbeyn A."/>
            <person name="Shin H."/>
            <person name="Shumway M."/>
            <person name="Specht C.A."/>
            <person name="Suh B.B."/>
            <person name="Tenney A."/>
            <person name="Utterback T.R."/>
            <person name="Wickes B.L."/>
            <person name="Wortman J.R."/>
            <person name="Wye N.H."/>
            <person name="Kronstad J.W."/>
            <person name="Lodge J.K."/>
            <person name="Heitman J."/>
            <person name="Davis R.W."/>
            <person name="Fraser C.M."/>
            <person name="Hyman R.W."/>
        </authorList>
    </citation>
    <scope>NUCLEOTIDE SEQUENCE [LARGE SCALE GENOMIC DNA]</scope>
    <source>
        <strain evidence="5">JEC21 / ATCC MYA-565</strain>
    </source>
</reference>
<feature type="region of interest" description="Disordered" evidence="2">
    <location>
        <begin position="197"/>
        <end position="242"/>
    </location>
</feature>
<dbReference type="HOGENOM" id="CLU_013254_0_0_1"/>
<name>Q5K7X6_CRYD1</name>
<dbReference type="RefSeq" id="XP_024514020.1">
    <property type="nucleotide sequence ID" value="XM_024658278.1"/>
</dbReference>
<dbReference type="PANTHER" id="PTHR28260">
    <property type="entry name" value="SPINDLE POLE BODY COMPONENT SPC105"/>
    <property type="match status" value="1"/>
</dbReference>
<proteinExistence type="predicted"/>
<dbReference type="GO" id="GO:0000776">
    <property type="term" value="C:kinetochore"/>
    <property type="evidence" value="ECO:0000318"/>
    <property type="project" value="GO_Central"/>
</dbReference>
<dbReference type="eggNOG" id="ENOG502S20P">
    <property type="taxonomic scope" value="Eukaryota"/>
</dbReference>
<dbReference type="EMBL" id="AE017353">
    <property type="protein sequence ID" value="AAW46975.2"/>
    <property type="molecule type" value="Genomic_DNA"/>
</dbReference>
<dbReference type="GeneID" id="3255171"/>
<dbReference type="SMART" id="SM00787">
    <property type="entry name" value="Spc7"/>
    <property type="match status" value="1"/>
</dbReference>
<feature type="region of interest" description="Disordered" evidence="2">
    <location>
        <begin position="434"/>
        <end position="479"/>
    </location>
</feature>
<dbReference type="GO" id="GO:0034501">
    <property type="term" value="P:protein localization to kinetochore"/>
    <property type="evidence" value="ECO:0000318"/>
    <property type="project" value="GO_Central"/>
</dbReference>
<feature type="coiled-coil region" evidence="1">
    <location>
        <begin position="817"/>
        <end position="865"/>
    </location>
</feature>
<feature type="compositionally biased region" description="Acidic residues" evidence="2">
    <location>
        <begin position="276"/>
        <end position="286"/>
    </location>
</feature>
<feature type="compositionally biased region" description="Polar residues" evidence="2">
    <location>
        <begin position="466"/>
        <end position="478"/>
    </location>
</feature>
<dbReference type="InterPro" id="IPR033338">
    <property type="entry name" value="Spc105/Spc7"/>
</dbReference>
<feature type="region of interest" description="Disordered" evidence="2">
    <location>
        <begin position="109"/>
        <end position="133"/>
    </location>
</feature>
<feature type="compositionally biased region" description="Polar residues" evidence="2">
    <location>
        <begin position="560"/>
        <end position="570"/>
    </location>
</feature>